<evidence type="ECO:0000313" key="7">
    <source>
        <dbReference type="EMBL" id="KAJ6795173.1"/>
    </source>
</evidence>
<keyword evidence="1" id="KW-0489">Methyltransferase</keyword>
<dbReference type="SUPFAM" id="SSF46785">
    <property type="entry name" value="Winged helix' DNA-binding domain"/>
    <property type="match status" value="1"/>
</dbReference>
<evidence type="ECO:0000313" key="8">
    <source>
        <dbReference type="EMBL" id="KAJ6828470.1"/>
    </source>
</evidence>
<keyword evidence="3" id="KW-0949">S-adenosyl-L-methionine</keyword>
<reference evidence="8" key="2">
    <citation type="submission" date="2023-04" db="EMBL/GenBank/DDBJ databases">
        <authorList>
            <person name="Bruccoleri R.E."/>
            <person name="Oakeley E.J."/>
            <person name="Faust A.-M."/>
            <person name="Dessus-Babus S."/>
            <person name="Altorfer M."/>
            <person name="Burckhardt D."/>
            <person name="Oertli M."/>
            <person name="Naumann U."/>
            <person name="Petersen F."/>
            <person name="Wong J."/>
        </authorList>
    </citation>
    <scope>NUCLEOTIDE SEQUENCE</scope>
    <source>
        <strain evidence="8">GSM-AAB239-AS_SAM_17_03QT</strain>
        <tissue evidence="8">Leaf</tissue>
    </source>
</reference>
<evidence type="ECO:0000256" key="3">
    <source>
        <dbReference type="ARBA" id="ARBA00022691"/>
    </source>
</evidence>
<keyword evidence="2" id="KW-0808">Transferase</keyword>
<dbReference type="InterPro" id="IPR001077">
    <property type="entry name" value="COMT_C"/>
</dbReference>
<dbReference type="InterPro" id="IPR029063">
    <property type="entry name" value="SAM-dependent_MTases_sf"/>
</dbReference>
<dbReference type="Pfam" id="PF08100">
    <property type="entry name" value="Dimerisation"/>
    <property type="match status" value="1"/>
</dbReference>
<dbReference type="PIRSF" id="PIRSF005739">
    <property type="entry name" value="O-mtase"/>
    <property type="match status" value="1"/>
</dbReference>
<dbReference type="PROSITE" id="PS51683">
    <property type="entry name" value="SAM_OMT_II"/>
    <property type="match status" value="1"/>
</dbReference>
<reference evidence="8" key="1">
    <citation type="journal article" date="2023" name="GigaByte">
        <title>Genome assembly of the bearded iris, Iris pallida Lam.</title>
        <authorList>
            <person name="Bruccoleri R.E."/>
            <person name="Oakeley E.J."/>
            <person name="Faust A.M.E."/>
            <person name="Altorfer M."/>
            <person name="Dessus-Babus S."/>
            <person name="Burckhardt D."/>
            <person name="Oertli M."/>
            <person name="Naumann U."/>
            <person name="Petersen F."/>
            <person name="Wong J."/>
        </authorList>
    </citation>
    <scope>NUCLEOTIDE SEQUENCE</scope>
    <source>
        <strain evidence="8">GSM-AAB239-AS_SAM_17_03QT</strain>
    </source>
</reference>
<name>A0AAX6GIB8_IRIPA</name>
<dbReference type="SUPFAM" id="SSF53335">
    <property type="entry name" value="S-adenosyl-L-methionine-dependent methyltransferases"/>
    <property type="match status" value="1"/>
</dbReference>
<dbReference type="Gene3D" id="1.10.10.10">
    <property type="entry name" value="Winged helix-like DNA-binding domain superfamily/Winged helix DNA-binding domain"/>
    <property type="match status" value="1"/>
</dbReference>
<evidence type="ECO:0000313" key="9">
    <source>
        <dbReference type="Proteomes" id="UP001140949"/>
    </source>
</evidence>
<gene>
    <name evidence="7" type="ORF">M6B38_227340</name>
    <name evidence="8" type="ORF">M6B38_361925</name>
</gene>
<evidence type="ECO:0000259" key="5">
    <source>
        <dbReference type="Pfam" id="PF00891"/>
    </source>
</evidence>
<evidence type="ECO:0000256" key="2">
    <source>
        <dbReference type="ARBA" id="ARBA00022679"/>
    </source>
</evidence>
<dbReference type="FunFam" id="1.10.10.10:FF:000213">
    <property type="entry name" value="Coniferyl alcohol 9-O-methyltransferase"/>
    <property type="match status" value="1"/>
</dbReference>
<dbReference type="Proteomes" id="UP001140949">
    <property type="component" value="Unassembled WGS sequence"/>
</dbReference>
<dbReference type="InterPro" id="IPR012967">
    <property type="entry name" value="COMT_dimerisation"/>
</dbReference>
<dbReference type="PANTHER" id="PTHR11746">
    <property type="entry name" value="O-METHYLTRANSFERASE"/>
    <property type="match status" value="1"/>
</dbReference>
<dbReference type="EMBL" id="JANAVB010019200">
    <property type="protein sequence ID" value="KAJ6828470.1"/>
    <property type="molecule type" value="Genomic_DNA"/>
</dbReference>
<dbReference type="GO" id="GO:0008757">
    <property type="term" value="F:S-adenosylmethionine-dependent methyltransferase activity"/>
    <property type="evidence" value="ECO:0007669"/>
    <property type="project" value="UniProtKB-ARBA"/>
</dbReference>
<feature type="domain" description="O-methyltransferase C-terminal" evidence="5">
    <location>
        <begin position="142"/>
        <end position="350"/>
    </location>
</feature>
<dbReference type="GO" id="GO:0046983">
    <property type="term" value="F:protein dimerization activity"/>
    <property type="evidence" value="ECO:0007669"/>
    <property type="project" value="InterPro"/>
</dbReference>
<feature type="domain" description="O-methyltransferase dimerisation" evidence="6">
    <location>
        <begin position="31"/>
        <end position="115"/>
    </location>
</feature>
<dbReference type="FunFam" id="3.40.50.150:FF:000057">
    <property type="entry name" value="O-methyltransferase ZRP4"/>
    <property type="match status" value="1"/>
</dbReference>
<keyword evidence="9" id="KW-1185">Reference proteome</keyword>
<dbReference type="InterPro" id="IPR036390">
    <property type="entry name" value="WH_DNA-bd_sf"/>
</dbReference>
<dbReference type="EMBL" id="JANAVB010042014">
    <property type="protein sequence ID" value="KAJ6795173.1"/>
    <property type="molecule type" value="Genomic_DNA"/>
</dbReference>
<dbReference type="Pfam" id="PF00891">
    <property type="entry name" value="Methyltransf_2"/>
    <property type="match status" value="1"/>
</dbReference>
<evidence type="ECO:0000256" key="1">
    <source>
        <dbReference type="ARBA" id="ARBA00022603"/>
    </source>
</evidence>
<protein>
    <submittedName>
        <fullName evidence="8">Trans-resveratrol di-O-methyltransferase-like</fullName>
    </submittedName>
</protein>
<organism evidence="8 9">
    <name type="scientific">Iris pallida</name>
    <name type="common">Sweet iris</name>
    <dbReference type="NCBI Taxonomy" id="29817"/>
    <lineage>
        <taxon>Eukaryota</taxon>
        <taxon>Viridiplantae</taxon>
        <taxon>Streptophyta</taxon>
        <taxon>Embryophyta</taxon>
        <taxon>Tracheophyta</taxon>
        <taxon>Spermatophyta</taxon>
        <taxon>Magnoliopsida</taxon>
        <taxon>Liliopsida</taxon>
        <taxon>Asparagales</taxon>
        <taxon>Iridaceae</taxon>
        <taxon>Iridoideae</taxon>
        <taxon>Irideae</taxon>
        <taxon>Iris</taxon>
    </lineage>
</organism>
<dbReference type="GO" id="GO:0032259">
    <property type="term" value="P:methylation"/>
    <property type="evidence" value="ECO:0007669"/>
    <property type="project" value="UniProtKB-KW"/>
</dbReference>
<evidence type="ECO:0000256" key="4">
    <source>
        <dbReference type="PIRSR" id="PIRSR005739-1"/>
    </source>
</evidence>
<accession>A0AAX6GIB8</accession>
<comment type="caution">
    <text evidence="8">The sequence shown here is derived from an EMBL/GenBank/DDBJ whole genome shotgun (WGS) entry which is preliminary data.</text>
</comment>
<dbReference type="InterPro" id="IPR036388">
    <property type="entry name" value="WH-like_DNA-bd_sf"/>
</dbReference>
<evidence type="ECO:0000259" key="6">
    <source>
        <dbReference type="Pfam" id="PF08100"/>
    </source>
</evidence>
<dbReference type="GO" id="GO:0008171">
    <property type="term" value="F:O-methyltransferase activity"/>
    <property type="evidence" value="ECO:0007669"/>
    <property type="project" value="InterPro"/>
</dbReference>
<feature type="active site" description="Proton acceptor" evidence="4">
    <location>
        <position position="273"/>
    </location>
</feature>
<dbReference type="InterPro" id="IPR016461">
    <property type="entry name" value="COMT-like"/>
</dbReference>
<sequence length="368" mass="40912">MHTSRSISMELTAECGEGSDELLQSQTLLWSRIFSYIDSMALKCAVELGIPDAIHSHGPHITLAELMSSLSLSPTKTPQMRRLMRMLTHSRIFTCSQNCNGGEGYSLTPLSELLVDRNKNKGTSCLNGYVLAILHPVFLNSFQSMSDWFRGNEDTPFSVMHGCGFWDMTDRDPEFNRVFNEGMACDAQFLMDALLKDCGHVFQGLESLMDVGGGTGAAAIAVSKAFPEVKCSVLELQQVVDTIHNKGEIDFIPGDMFEYIPPANAILLKCVLHDWGDRDCVKILQRCKEAIPSKENGGKVIIIDLVVGNDTSHQKSRRTQLYFDVTMMVVCGGVERGEEEWKNVFMEAGFTDYNITPVGLRSIIEVYP</sequence>
<proteinExistence type="predicted"/>
<dbReference type="AlphaFoldDB" id="A0AAX6GIB8"/>
<dbReference type="Gene3D" id="3.40.50.150">
    <property type="entry name" value="Vaccinia Virus protein VP39"/>
    <property type="match status" value="1"/>
</dbReference>